<feature type="transmembrane region" description="Helical" evidence="1">
    <location>
        <begin position="46"/>
        <end position="65"/>
    </location>
</feature>
<keyword evidence="1" id="KW-0812">Transmembrane</keyword>
<proteinExistence type="predicted"/>
<protein>
    <submittedName>
        <fullName evidence="2">Uncharacterized protein</fullName>
    </submittedName>
</protein>
<keyword evidence="3" id="KW-1185">Reference proteome</keyword>
<evidence type="ECO:0000313" key="3">
    <source>
        <dbReference type="Proteomes" id="UP000739180"/>
    </source>
</evidence>
<accession>A0ABY2XPN1</accession>
<evidence type="ECO:0000256" key="1">
    <source>
        <dbReference type="SAM" id="Phobius"/>
    </source>
</evidence>
<feature type="transmembrane region" description="Helical" evidence="1">
    <location>
        <begin position="21"/>
        <end position="40"/>
    </location>
</feature>
<evidence type="ECO:0000313" key="2">
    <source>
        <dbReference type="EMBL" id="TMW14585.1"/>
    </source>
</evidence>
<gene>
    <name evidence="2" type="ORF">FGS76_01985</name>
</gene>
<name>A0ABY2XPN1_9GAMM</name>
<reference evidence="2 3" key="1">
    <citation type="submission" date="2019-05" db="EMBL/GenBank/DDBJ databases">
        <title>Genome of Alcanivorax gelatiniphagus, an oil degrading marine bacteria.</title>
        <authorList>
            <person name="Kwon K.K."/>
        </authorList>
    </citation>
    <scope>NUCLEOTIDE SEQUENCE [LARGE SCALE GENOMIC DNA]</scope>
    <source>
        <strain evidence="2 3">MEBiC 08158</strain>
    </source>
</reference>
<feature type="transmembrane region" description="Helical" evidence="1">
    <location>
        <begin position="86"/>
        <end position="106"/>
    </location>
</feature>
<organism evidence="2 3">
    <name type="scientific">Alloalcanivorax gelatiniphagus</name>
    <dbReference type="NCBI Taxonomy" id="1194167"/>
    <lineage>
        <taxon>Bacteria</taxon>
        <taxon>Pseudomonadati</taxon>
        <taxon>Pseudomonadota</taxon>
        <taxon>Gammaproteobacteria</taxon>
        <taxon>Oceanospirillales</taxon>
        <taxon>Alcanivoracaceae</taxon>
        <taxon>Alloalcanivorax</taxon>
    </lineage>
</organism>
<dbReference type="Proteomes" id="UP000739180">
    <property type="component" value="Unassembled WGS sequence"/>
</dbReference>
<keyword evidence="1" id="KW-0472">Membrane</keyword>
<keyword evidence="1" id="KW-1133">Transmembrane helix</keyword>
<dbReference type="EMBL" id="VCQT01000012">
    <property type="protein sequence ID" value="TMW14585.1"/>
    <property type="molecule type" value="Genomic_DNA"/>
</dbReference>
<sequence>MTDDEYKIKATDYLTESLKTLVTICAIFIGGLIAFQSGKAVTNKSFYWAVGLFSASAFVSVLNINSIINKVYRSNYLAIQTTETKLLSFFSLLLFVTGVALSAVYMSNDNSELKITRVGAKLVMDKHELMIGKDFIGVINFNDDGNVVTIDAKAANKRK</sequence>
<dbReference type="RefSeq" id="WP_138770952.1">
    <property type="nucleotide sequence ID" value="NZ_JBHSSX010000007.1"/>
</dbReference>
<comment type="caution">
    <text evidence="2">The sequence shown here is derived from an EMBL/GenBank/DDBJ whole genome shotgun (WGS) entry which is preliminary data.</text>
</comment>